<dbReference type="OrthoDB" id="10311709at2759"/>
<dbReference type="EMBL" id="KI964599">
    <property type="protein sequence ID" value="EUC34029.1"/>
    <property type="molecule type" value="Genomic_DNA"/>
</dbReference>
<evidence type="ECO:0000313" key="1">
    <source>
        <dbReference type="EMBL" id="EUC34029.1"/>
    </source>
</evidence>
<dbReference type="Proteomes" id="UP000053841">
    <property type="component" value="Unassembled WGS sequence"/>
</dbReference>
<dbReference type="KEGG" id="bze:COCCADRAFT_94548"/>
<organism evidence="1 2">
    <name type="scientific">Cochliobolus carbonum (strain 26-R-13)</name>
    <name type="common">Maize leaf spot fungus</name>
    <name type="synonym">Bipolaris zeicola</name>
    <dbReference type="NCBI Taxonomy" id="930089"/>
    <lineage>
        <taxon>Eukaryota</taxon>
        <taxon>Fungi</taxon>
        <taxon>Dikarya</taxon>
        <taxon>Ascomycota</taxon>
        <taxon>Pezizomycotina</taxon>
        <taxon>Dothideomycetes</taxon>
        <taxon>Pleosporomycetidae</taxon>
        <taxon>Pleosporales</taxon>
        <taxon>Pleosporineae</taxon>
        <taxon>Pleosporaceae</taxon>
        <taxon>Bipolaris</taxon>
    </lineage>
</organism>
<feature type="non-terminal residue" evidence="1">
    <location>
        <position position="1"/>
    </location>
</feature>
<dbReference type="AlphaFoldDB" id="W6YEU5"/>
<keyword evidence="2" id="KW-1185">Reference proteome</keyword>
<proteinExistence type="predicted"/>
<dbReference type="HOGENOM" id="CLU_1953883_0_0_1"/>
<sequence length="142" mass="15788">TALVVLRILLPLQERLSYVISFVGVSGDVCYRPSLYSCKLESVVAEKELSKPGSRAHLSCKERLNMRCNSTRVPINRLHRPCSIRTAKDAEVSSVDGRKSVGKIVRFVPMWSSCQQGLALNNTSIARTQCLKPSQPDNNQQT</sequence>
<evidence type="ECO:0000313" key="2">
    <source>
        <dbReference type="Proteomes" id="UP000053841"/>
    </source>
</evidence>
<gene>
    <name evidence="1" type="ORF">COCCADRAFT_94548</name>
</gene>
<protein>
    <submittedName>
        <fullName evidence="1">Uncharacterized protein</fullName>
    </submittedName>
</protein>
<dbReference type="GeneID" id="19153772"/>
<accession>W6YEU5</accession>
<reference evidence="1 2" key="1">
    <citation type="journal article" date="2013" name="PLoS Genet.">
        <title>Comparative genome structure, secondary metabolite, and effector coding capacity across Cochliobolus pathogens.</title>
        <authorList>
            <person name="Condon B.J."/>
            <person name="Leng Y."/>
            <person name="Wu D."/>
            <person name="Bushley K.E."/>
            <person name="Ohm R.A."/>
            <person name="Otillar R."/>
            <person name="Martin J."/>
            <person name="Schackwitz W."/>
            <person name="Grimwood J."/>
            <person name="MohdZainudin N."/>
            <person name="Xue C."/>
            <person name="Wang R."/>
            <person name="Manning V.A."/>
            <person name="Dhillon B."/>
            <person name="Tu Z.J."/>
            <person name="Steffenson B.J."/>
            <person name="Salamov A."/>
            <person name="Sun H."/>
            <person name="Lowry S."/>
            <person name="LaButti K."/>
            <person name="Han J."/>
            <person name="Copeland A."/>
            <person name="Lindquist E."/>
            <person name="Barry K."/>
            <person name="Schmutz J."/>
            <person name="Baker S.E."/>
            <person name="Ciuffetti L.M."/>
            <person name="Grigoriev I.V."/>
            <person name="Zhong S."/>
            <person name="Turgeon B.G."/>
        </authorList>
    </citation>
    <scope>NUCLEOTIDE SEQUENCE [LARGE SCALE GENOMIC DNA]</scope>
    <source>
        <strain evidence="1 2">26-R-13</strain>
    </source>
</reference>
<dbReference type="RefSeq" id="XP_007711717.1">
    <property type="nucleotide sequence ID" value="XM_007713527.1"/>
</dbReference>
<name>W6YEU5_COCC2</name>